<dbReference type="InterPro" id="IPR029063">
    <property type="entry name" value="SAM-dependent_MTases_sf"/>
</dbReference>
<name>A0A543AUA3_9ACTN</name>
<dbReference type="Gene3D" id="3.40.50.150">
    <property type="entry name" value="Vaccinia Virus protein VP39"/>
    <property type="match status" value="1"/>
</dbReference>
<comment type="caution">
    <text evidence="2">The sequence shown here is derived from an EMBL/GenBank/DDBJ whole genome shotgun (WGS) entry which is preliminary data.</text>
</comment>
<keyword evidence="3" id="KW-1185">Reference proteome</keyword>
<accession>A0A543AUA3</accession>
<dbReference type="Proteomes" id="UP000317043">
    <property type="component" value="Unassembled WGS sequence"/>
</dbReference>
<dbReference type="OrthoDB" id="9805171at2"/>
<evidence type="ECO:0000313" key="3">
    <source>
        <dbReference type="Proteomes" id="UP000317043"/>
    </source>
</evidence>
<protein>
    <submittedName>
        <fullName evidence="2">Methyltransferase family protein</fullName>
    </submittedName>
</protein>
<dbReference type="InParanoid" id="A0A543AUA3"/>
<reference evidence="2 3" key="1">
    <citation type="submission" date="2019-06" db="EMBL/GenBank/DDBJ databases">
        <title>Sequencing the genomes of 1000 actinobacteria strains.</title>
        <authorList>
            <person name="Klenk H.-P."/>
        </authorList>
    </citation>
    <scope>NUCLEOTIDE SEQUENCE [LARGE SCALE GENOMIC DNA]</scope>
    <source>
        <strain evidence="2 3">DSM 45928</strain>
    </source>
</reference>
<keyword evidence="2" id="KW-0808">Transferase</keyword>
<dbReference type="CDD" id="cd02440">
    <property type="entry name" value="AdoMet_MTases"/>
    <property type="match status" value="1"/>
</dbReference>
<dbReference type="GO" id="GO:0008757">
    <property type="term" value="F:S-adenosylmethionine-dependent methyltransferase activity"/>
    <property type="evidence" value="ECO:0007669"/>
    <property type="project" value="InterPro"/>
</dbReference>
<dbReference type="Pfam" id="PF08241">
    <property type="entry name" value="Methyltransf_11"/>
    <property type="match status" value="1"/>
</dbReference>
<dbReference type="InterPro" id="IPR050508">
    <property type="entry name" value="Methyltransf_Superfamily"/>
</dbReference>
<organism evidence="2 3">
    <name type="scientific">Stackebrandtia endophytica</name>
    <dbReference type="NCBI Taxonomy" id="1496996"/>
    <lineage>
        <taxon>Bacteria</taxon>
        <taxon>Bacillati</taxon>
        <taxon>Actinomycetota</taxon>
        <taxon>Actinomycetes</taxon>
        <taxon>Glycomycetales</taxon>
        <taxon>Glycomycetaceae</taxon>
        <taxon>Stackebrandtia</taxon>
    </lineage>
</organism>
<evidence type="ECO:0000259" key="1">
    <source>
        <dbReference type="Pfam" id="PF08241"/>
    </source>
</evidence>
<dbReference type="AlphaFoldDB" id="A0A543AUA3"/>
<dbReference type="PANTHER" id="PTHR42912">
    <property type="entry name" value="METHYLTRANSFERASE"/>
    <property type="match status" value="1"/>
</dbReference>
<proteinExistence type="predicted"/>
<dbReference type="SUPFAM" id="SSF53335">
    <property type="entry name" value="S-adenosyl-L-methionine-dependent methyltransferases"/>
    <property type="match status" value="1"/>
</dbReference>
<gene>
    <name evidence="2" type="ORF">FB566_1668</name>
</gene>
<dbReference type="InterPro" id="IPR013216">
    <property type="entry name" value="Methyltransf_11"/>
</dbReference>
<dbReference type="GO" id="GO:0032259">
    <property type="term" value="P:methylation"/>
    <property type="evidence" value="ECO:0007669"/>
    <property type="project" value="UniProtKB-KW"/>
</dbReference>
<feature type="domain" description="Methyltransferase type 11" evidence="1">
    <location>
        <begin position="97"/>
        <end position="188"/>
    </location>
</feature>
<keyword evidence="2" id="KW-0489">Methyltransferase</keyword>
<dbReference type="RefSeq" id="WP_142037112.1">
    <property type="nucleotide sequence ID" value="NZ_JBHTGS010000001.1"/>
</dbReference>
<evidence type="ECO:0000313" key="2">
    <source>
        <dbReference type="EMBL" id="TQL76147.1"/>
    </source>
</evidence>
<sequence>MLYQHPLAYLIGLHGVALLRAWGGEHDREFVAARLAEIRELLDDDRWGDGATAPALPIADLYDGWSAWYDEPGNRMLDIEQPHVWEILDRAEPGTALDAACGTGRHAEYLARLGHEVIGVDGSPGMLAKARTKVPDGRFHLGELESLPLPDDRVDLAVCALALCHVPDLAPVFREFARVLKPGGRLVVSDTRGLLDGFDHPLIHRTPEGDVGFIPNHHRSAADYLTAAIAAGFEVLSCVEPRQPFPYVDDDGVPPGAQGPVPESLPDEMPNVWGLHRFAVAATNAATRDVPILIVWEFRLRRTDETA</sequence>
<dbReference type="EMBL" id="VFOW01000001">
    <property type="protein sequence ID" value="TQL76147.1"/>
    <property type="molecule type" value="Genomic_DNA"/>
</dbReference>